<protein>
    <submittedName>
        <fullName evidence="1">Proteic killer suppression protein</fullName>
    </submittedName>
</protein>
<accession>A0A1H8N045</accession>
<reference evidence="1 2" key="1">
    <citation type="submission" date="2016-10" db="EMBL/GenBank/DDBJ databases">
        <authorList>
            <person name="de Groot N.N."/>
        </authorList>
    </citation>
    <scope>NUCLEOTIDE SEQUENCE [LARGE SCALE GENOMIC DNA]</scope>
    <source>
        <strain evidence="1 2">558</strain>
    </source>
</reference>
<dbReference type="RefSeq" id="WP_089675872.1">
    <property type="nucleotide sequence ID" value="NZ_FODB01000057.1"/>
</dbReference>
<dbReference type="EMBL" id="FODB01000057">
    <property type="protein sequence ID" value="SEO22873.1"/>
    <property type="molecule type" value="Genomic_DNA"/>
</dbReference>
<dbReference type="SUPFAM" id="SSF143011">
    <property type="entry name" value="RelE-like"/>
    <property type="match status" value="1"/>
</dbReference>
<name>A0A1H8N045_9GAMM</name>
<dbReference type="Proteomes" id="UP000199493">
    <property type="component" value="Unassembled WGS sequence"/>
</dbReference>
<dbReference type="Pfam" id="PF05015">
    <property type="entry name" value="HigB-like_toxin"/>
    <property type="match status" value="1"/>
</dbReference>
<dbReference type="Gene3D" id="3.30.2310.20">
    <property type="entry name" value="RelE-like"/>
    <property type="match status" value="1"/>
</dbReference>
<gene>
    <name evidence="1" type="ORF">SAMN04490369_10574</name>
</gene>
<dbReference type="AlphaFoldDB" id="A0A1H8N045"/>
<evidence type="ECO:0000313" key="1">
    <source>
        <dbReference type="EMBL" id="SEO22873.1"/>
    </source>
</evidence>
<proteinExistence type="predicted"/>
<organism evidence="1 2">
    <name type="scientific">Vreelandella aquamarina</name>
    <dbReference type="NCBI Taxonomy" id="77097"/>
    <lineage>
        <taxon>Bacteria</taxon>
        <taxon>Pseudomonadati</taxon>
        <taxon>Pseudomonadota</taxon>
        <taxon>Gammaproteobacteria</taxon>
        <taxon>Oceanospirillales</taxon>
        <taxon>Halomonadaceae</taxon>
        <taxon>Vreelandella</taxon>
    </lineage>
</organism>
<sequence length="91" mass="10616">MIKTFKSKDLATLWETGKSKIDKRMHRRILIRLAVINEAASVEEINLPGYNFHGLQGFNPKRYTVHVNGPWCLTFEFEGGNAYQVDFEQYH</sequence>
<evidence type="ECO:0000313" key="2">
    <source>
        <dbReference type="Proteomes" id="UP000199493"/>
    </source>
</evidence>
<dbReference type="STRING" id="77097.SAMN04490369_10574"/>
<dbReference type="InterPro" id="IPR007711">
    <property type="entry name" value="HigB-1"/>
</dbReference>
<dbReference type="InterPro" id="IPR035093">
    <property type="entry name" value="RelE/ParE_toxin_dom_sf"/>
</dbReference>